<sequence>MSAPHDHDSRPPASSHHHSQGLPPAALDDFQFFNPAIHAPLPPPPPLPPSDGLFSASETTDLFGFLENFDWDFNLDSQLPDVPPEPLYHSPLQETAPPGLDQLPPSSSLFTSQSDPRQQPSRQQTQPPQQHRQQPPQQPAFVHHADVKPSIVTRSRSPSSSASPSSRETPGANAARVKAPLSTPQKRLNHIMSEQKRRNAIRDGYLQLTTLLAPAGAPPGSGMPTRGRPKGSGSRGRGTKGKSGILFRAKEYIRWLEEGRDALLEEVIKVETAAGIR</sequence>
<dbReference type="PANTHER" id="PTHR15741">
    <property type="entry name" value="BASIC HELIX-LOOP-HELIX ZIP TRANSCRIPTION FACTOR"/>
    <property type="match status" value="1"/>
</dbReference>
<feature type="region of interest" description="Disordered" evidence="6">
    <location>
        <begin position="214"/>
        <end position="242"/>
    </location>
</feature>
<feature type="region of interest" description="Disordered" evidence="6">
    <location>
        <begin position="1"/>
        <end position="56"/>
    </location>
</feature>
<name>A0AAD7X4Z5_9APHY</name>
<dbReference type="GO" id="GO:0005634">
    <property type="term" value="C:nucleus"/>
    <property type="evidence" value="ECO:0007669"/>
    <property type="project" value="UniProtKB-SubCell"/>
</dbReference>
<organism evidence="8 9">
    <name type="scientific">Trametes cubensis</name>
    <dbReference type="NCBI Taxonomy" id="1111947"/>
    <lineage>
        <taxon>Eukaryota</taxon>
        <taxon>Fungi</taxon>
        <taxon>Dikarya</taxon>
        <taxon>Basidiomycota</taxon>
        <taxon>Agaricomycotina</taxon>
        <taxon>Agaricomycetes</taxon>
        <taxon>Polyporales</taxon>
        <taxon>Polyporaceae</taxon>
        <taxon>Trametes</taxon>
    </lineage>
</organism>
<evidence type="ECO:0000313" key="9">
    <source>
        <dbReference type="Proteomes" id="UP001215151"/>
    </source>
</evidence>
<comment type="subcellular location">
    <subcellularLocation>
        <location evidence="1">Nucleus</location>
    </subcellularLocation>
</comment>
<reference evidence="8" key="1">
    <citation type="submission" date="2022-11" db="EMBL/GenBank/DDBJ databases">
        <title>Genome Sequence of Cubamyces cubensis.</title>
        <authorList>
            <person name="Buettner E."/>
        </authorList>
    </citation>
    <scope>NUCLEOTIDE SEQUENCE</scope>
    <source>
        <strain evidence="8">MPL-01</strain>
    </source>
</reference>
<dbReference type="Pfam" id="PF00010">
    <property type="entry name" value="HLH"/>
    <property type="match status" value="1"/>
</dbReference>
<feature type="compositionally biased region" description="Low complexity" evidence="6">
    <location>
        <begin position="154"/>
        <end position="167"/>
    </location>
</feature>
<evidence type="ECO:0000256" key="2">
    <source>
        <dbReference type="ARBA" id="ARBA00023015"/>
    </source>
</evidence>
<dbReference type="GO" id="GO:0046983">
    <property type="term" value="F:protein dimerization activity"/>
    <property type="evidence" value="ECO:0007669"/>
    <property type="project" value="InterPro"/>
</dbReference>
<feature type="region of interest" description="Disordered" evidence="6">
    <location>
        <begin position="82"/>
        <end position="188"/>
    </location>
</feature>
<dbReference type="InterPro" id="IPR036638">
    <property type="entry name" value="HLH_DNA-bd_sf"/>
</dbReference>
<feature type="compositionally biased region" description="Low complexity" evidence="6">
    <location>
        <begin position="112"/>
        <end position="135"/>
    </location>
</feature>
<feature type="compositionally biased region" description="Basic and acidic residues" evidence="6">
    <location>
        <begin position="1"/>
        <end position="10"/>
    </location>
</feature>
<keyword evidence="9" id="KW-1185">Reference proteome</keyword>
<evidence type="ECO:0000256" key="1">
    <source>
        <dbReference type="ARBA" id="ARBA00004123"/>
    </source>
</evidence>
<dbReference type="PANTHER" id="PTHR15741:SF27">
    <property type="entry name" value="TRANSCRIPTION FACTOR AP-4"/>
    <property type="match status" value="1"/>
</dbReference>
<keyword evidence="4" id="KW-0804">Transcription</keyword>
<dbReference type="SUPFAM" id="SSF47459">
    <property type="entry name" value="HLH, helix-loop-helix DNA-binding domain"/>
    <property type="match status" value="1"/>
</dbReference>
<dbReference type="PROSITE" id="PS50888">
    <property type="entry name" value="BHLH"/>
    <property type="match status" value="1"/>
</dbReference>
<evidence type="ECO:0000256" key="5">
    <source>
        <dbReference type="ARBA" id="ARBA00023242"/>
    </source>
</evidence>
<dbReference type="GO" id="GO:0000981">
    <property type="term" value="F:DNA-binding transcription factor activity, RNA polymerase II-specific"/>
    <property type="evidence" value="ECO:0007669"/>
    <property type="project" value="TreeGrafter"/>
</dbReference>
<feature type="compositionally biased region" description="Pro residues" evidence="6">
    <location>
        <begin position="40"/>
        <end position="49"/>
    </location>
</feature>
<accession>A0AAD7X4Z5</accession>
<evidence type="ECO:0000256" key="6">
    <source>
        <dbReference type="SAM" id="MobiDB-lite"/>
    </source>
</evidence>
<evidence type="ECO:0000313" key="8">
    <source>
        <dbReference type="EMBL" id="KAJ8456642.1"/>
    </source>
</evidence>
<protein>
    <recommendedName>
        <fullName evidence="7">BHLH domain-containing protein</fullName>
    </recommendedName>
</protein>
<evidence type="ECO:0000256" key="3">
    <source>
        <dbReference type="ARBA" id="ARBA00023125"/>
    </source>
</evidence>
<evidence type="ECO:0000256" key="4">
    <source>
        <dbReference type="ARBA" id="ARBA00023163"/>
    </source>
</evidence>
<dbReference type="EMBL" id="JAPEVG010000651">
    <property type="protein sequence ID" value="KAJ8456642.1"/>
    <property type="molecule type" value="Genomic_DNA"/>
</dbReference>
<gene>
    <name evidence="8" type="ORF">ONZ51_g12002</name>
</gene>
<keyword evidence="5" id="KW-0539">Nucleus</keyword>
<dbReference type="AlphaFoldDB" id="A0AAD7X4Z5"/>
<keyword evidence="2" id="KW-0805">Transcription regulation</keyword>
<keyword evidence="3" id="KW-0238">DNA-binding</keyword>
<dbReference type="Proteomes" id="UP001215151">
    <property type="component" value="Unassembled WGS sequence"/>
</dbReference>
<feature type="compositionally biased region" description="Low complexity" evidence="6">
    <location>
        <begin position="214"/>
        <end position="226"/>
    </location>
</feature>
<dbReference type="InterPro" id="IPR011598">
    <property type="entry name" value="bHLH_dom"/>
</dbReference>
<dbReference type="Gene3D" id="4.10.280.10">
    <property type="entry name" value="Helix-loop-helix DNA-binding domain"/>
    <property type="match status" value="1"/>
</dbReference>
<feature type="domain" description="BHLH" evidence="7">
    <location>
        <begin position="185"/>
        <end position="256"/>
    </location>
</feature>
<dbReference type="GO" id="GO:0000978">
    <property type="term" value="F:RNA polymerase II cis-regulatory region sequence-specific DNA binding"/>
    <property type="evidence" value="ECO:0007669"/>
    <property type="project" value="TreeGrafter"/>
</dbReference>
<dbReference type="InterPro" id="IPR052207">
    <property type="entry name" value="Max-like/E-box_TFs"/>
</dbReference>
<proteinExistence type="predicted"/>
<evidence type="ECO:0000259" key="7">
    <source>
        <dbReference type="PROSITE" id="PS50888"/>
    </source>
</evidence>
<comment type="caution">
    <text evidence="8">The sequence shown here is derived from an EMBL/GenBank/DDBJ whole genome shotgun (WGS) entry which is preliminary data.</text>
</comment>